<sequence length="295" mass="31181">MVAPNGGLTSNGIATYGATASTEQLRDAEADLPRANSAPPHSLAVRLIRRLEGEVDAKACDWISVFACFLTGWTSAISFTACFVWPGFQTGNVAQLAIAIARTFDPPRTRTYTFMKGDQQALTALVSFWLGTSLGRIGARVGPKRRAWLVTTALIQIALAVAAALCAHFSGEGAYADGRDHPSWSTPRGMAALGFLSASLGLQGIVGKRIASPMNTTVVLTTTWVEIFNDPSLFVIGLAPSRDVRVAGVLAVLVGAFTARALLAVAHSSGTIGVLCGFRLIQVVWWAAIPGPRRD</sequence>
<keyword evidence="1" id="KW-0812">Transmembrane</keyword>
<dbReference type="RefSeq" id="XP_069205306.1">
    <property type="nucleotide sequence ID" value="XM_069357369.1"/>
</dbReference>
<organism evidence="2 3">
    <name type="scientific">Vanrija albida</name>
    <dbReference type="NCBI Taxonomy" id="181172"/>
    <lineage>
        <taxon>Eukaryota</taxon>
        <taxon>Fungi</taxon>
        <taxon>Dikarya</taxon>
        <taxon>Basidiomycota</taxon>
        <taxon>Agaricomycotina</taxon>
        <taxon>Tremellomycetes</taxon>
        <taxon>Trichosporonales</taxon>
        <taxon>Trichosporonaceae</taxon>
        <taxon>Vanrija</taxon>
    </lineage>
</organism>
<feature type="transmembrane region" description="Helical" evidence="1">
    <location>
        <begin position="190"/>
        <end position="207"/>
    </location>
</feature>
<protein>
    <submittedName>
        <fullName evidence="2">Uncharacterized protein</fullName>
    </submittedName>
</protein>
<feature type="transmembrane region" description="Helical" evidence="1">
    <location>
        <begin position="246"/>
        <end position="266"/>
    </location>
</feature>
<accession>A0ABR3PSM7</accession>
<comment type="caution">
    <text evidence="2">The sequence shown here is derived from an EMBL/GenBank/DDBJ whole genome shotgun (WGS) entry which is preliminary data.</text>
</comment>
<dbReference type="EMBL" id="JBBXJM010000007">
    <property type="protein sequence ID" value="KAL1405362.1"/>
    <property type="molecule type" value="Genomic_DNA"/>
</dbReference>
<evidence type="ECO:0000313" key="3">
    <source>
        <dbReference type="Proteomes" id="UP001565368"/>
    </source>
</evidence>
<dbReference type="InterPro" id="IPR010699">
    <property type="entry name" value="DUF1275"/>
</dbReference>
<keyword evidence="1" id="KW-0472">Membrane</keyword>
<reference evidence="2 3" key="1">
    <citation type="submission" date="2023-08" db="EMBL/GenBank/DDBJ databases">
        <title>Annotated Genome Sequence of Vanrija albida AlHP1.</title>
        <authorList>
            <person name="Herzog R."/>
        </authorList>
    </citation>
    <scope>NUCLEOTIDE SEQUENCE [LARGE SCALE GENOMIC DNA]</scope>
    <source>
        <strain evidence="2 3">AlHP1</strain>
    </source>
</reference>
<keyword evidence="3" id="KW-1185">Reference proteome</keyword>
<feature type="transmembrane region" description="Helical" evidence="1">
    <location>
        <begin position="147"/>
        <end position="170"/>
    </location>
</feature>
<evidence type="ECO:0000313" key="2">
    <source>
        <dbReference type="EMBL" id="KAL1405362.1"/>
    </source>
</evidence>
<keyword evidence="1" id="KW-1133">Transmembrane helix</keyword>
<name>A0ABR3PSM7_9TREE</name>
<dbReference type="PANTHER" id="PTHR37488">
    <property type="entry name" value="DUF1275 DOMAIN-CONTAINING PROTEIN"/>
    <property type="match status" value="1"/>
</dbReference>
<dbReference type="GeneID" id="95990036"/>
<feature type="transmembrane region" description="Helical" evidence="1">
    <location>
        <begin position="272"/>
        <end position="289"/>
    </location>
</feature>
<dbReference type="PANTHER" id="PTHR37488:SF2">
    <property type="entry name" value="DUF1275 DOMAIN-CONTAINING PROTEIN"/>
    <property type="match status" value="1"/>
</dbReference>
<dbReference type="Proteomes" id="UP001565368">
    <property type="component" value="Unassembled WGS sequence"/>
</dbReference>
<proteinExistence type="predicted"/>
<gene>
    <name evidence="2" type="ORF">Q8F55_008993</name>
</gene>
<evidence type="ECO:0000256" key="1">
    <source>
        <dbReference type="SAM" id="Phobius"/>
    </source>
</evidence>
<dbReference type="Pfam" id="PF06912">
    <property type="entry name" value="DUF1275"/>
    <property type="match status" value="1"/>
</dbReference>